<evidence type="ECO:0000256" key="3">
    <source>
        <dbReference type="ARBA" id="ARBA00022475"/>
    </source>
</evidence>
<evidence type="ECO:0000256" key="7">
    <source>
        <dbReference type="SAM" id="Phobius"/>
    </source>
</evidence>
<dbReference type="AlphaFoldDB" id="A0ABD3YCU3"/>
<name>A0ABD3YCU3_9GAMM</name>
<dbReference type="InterPro" id="IPR032808">
    <property type="entry name" value="DoxX"/>
</dbReference>
<keyword evidence="3" id="KW-1003">Cell membrane</keyword>
<evidence type="ECO:0000256" key="2">
    <source>
        <dbReference type="ARBA" id="ARBA00006679"/>
    </source>
</evidence>
<feature type="transmembrane region" description="Helical" evidence="7">
    <location>
        <begin position="12"/>
        <end position="32"/>
    </location>
</feature>
<evidence type="ECO:0000256" key="4">
    <source>
        <dbReference type="ARBA" id="ARBA00022692"/>
    </source>
</evidence>
<dbReference type="Pfam" id="PF07681">
    <property type="entry name" value="DoxX"/>
    <property type="match status" value="1"/>
</dbReference>
<dbReference type="Proteomes" id="UP000027154">
    <property type="component" value="Unassembled WGS sequence"/>
</dbReference>
<comment type="subcellular location">
    <subcellularLocation>
        <location evidence="1">Cell membrane</location>
        <topology evidence="1">Multi-pass membrane protein</topology>
    </subcellularLocation>
</comment>
<feature type="transmembrane region" description="Helical" evidence="7">
    <location>
        <begin position="89"/>
        <end position="110"/>
    </location>
</feature>
<dbReference type="RefSeq" id="WP_033028706.1">
    <property type="nucleotide sequence ID" value="NZ_JJNZ01000012.1"/>
</dbReference>
<feature type="transmembrane region" description="Helical" evidence="7">
    <location>
        <begin position="116"/>
        <end position="142"/>
    </location>
</feature>
<sequence>MKLLNTLLSSKAGVAALILRVPVGLILAAHGAQKLFAWFGGYGLEGTGQWMASIGLEPGYWLAMMAGSAEFFGGIALAIGLFTRPAAVVAGFTMLIAIFSVHISNGLFMANNGYEYALTLLVITVVLAIQGAGSFSLDNVLVKKLANK</sequence>
<organism evidence="8 9">
    <name type="scientific">Pseudoalteromonas fuliginea</name>
    <dbReference type="NCBI Taxonomy" id="1872678"/>
    <lineage>
        <taxon>Bacteria</taxon>
        <taxon>Pseudomonadati</taxon>
        <taxon>Pseudomonadota</taxon>
        <taxon>Gammaproteobacteria</taxon>
        <taxon>Alteromonadales</taxon>
        <taxon>Pseudoalteromonadaceae</taxon>
        <taxon>Pseudoalteromonas</taxon>
    </lineage>
</organism>
<dbReference type="PANTHER" id="PTHR33452:SF1">
    <property type="entry name" value="INNER MEMBRANE PROTEIN YPHA-RELATED"/>
    <property type="match status" value="1"/>
</dbReference>
<proteinExistence type="inferred from homology"/>
<dbReference type="GO" id="GO:0005886">
    <property type="term" value="C:plasma membrane"/>
    <property type="evidence" value="ECO:0007669"/>
    <property type="project" value="UniProtKB-SubCell"/>
</dbReference>
<feature type="transmembrane region" description="Helical" evidence="7">
    <location>
        <begin position="60"/>
        <end position="82"/>
    </location>
</feature>
<keyword evidence="5 7" id="KW-1133">Transmembrane helix</keyword>
<evidence type="ECO:0000313" key="8">
    <source>
        <dbReference type="EMBL" id="KDC52470.1"/>
    </source>
</evidence>
<dbReference type="EMBL" id="JJNZ01000012">
    <property type="protein sequence ID" value="KDC52470.1"/>
    <property type="molecule type" value="Genomic_DNA"/>
</dbReference>
<reference evidence="8 9" key="1">
    <citation type="submission" date="2014-04" db="EMBL/GenBank/DDBJ databases">
        <title>Pseudoalteromonas galatheae sp. nov., isolated from a deep-sea polychaete near Canal Concepcion, Chile.</title>
        <authorList>
            <person name="Machado H.R."/>
            <person name="Gram L."/>
            <person name="Vynne N.G."/>
        </authorList>
    </citation>
    <scope>NUCLEOTIDE SEQUENCE [LARGE SCALE GENOMIC DNA]</scope>
    <source>
        <strain evidence="8 9">KMM216</strain>
    </source>
</reference>
<evidence type="ECO:0000256" key="6">
    <source>
        <dbReference type="ARBA" id="ARBA00023136"/>
    </source>
</evidence>
<dbReference type="PANTHER" id="PTHR33452">
    <property type="entry name" value="OXIDOREDUCTASE CATD-RELATED"/>
    <property type="match status" value="1"/>
</dbReference>
<keyword evidence="4 7" id="KW-0812">Transmembrane</keyword>
<dbReference type="InterPro" id="IPR051907">
    <property type="entry name" value="DoxX-like_oxidoreductase"/>
</dbReference>
<gene>
    <name evidence="8" type="ORF">DC53_04400</name>
</gene>
<comment type="similarity">
    <text evidence="2">Belongs to the DoxX family.</text>
</comment>
<keyword evidence="6 7" id="KW-0472">Membrane</keyword>
<evidence type="ECO:0000313" key="9">
    <source>
        <dbReference type="Proteomes" id="UP000027154"/>
    </source>
</evidence>
<evidence type="ECO:0000256" key="5">
    <source>
        <dbReference type="ARBA" id="ARBA00022989"/>
    </source>
</evidence>
<protein>
    <submittedName>
        <fullName evidence="8">DoxD-like family protein</fullName>
    </submittedName>
</protein>
<evidence type="ECO:0000256" key="1">
    <source>
        <dbReference type="ARBA" id="ARBA00004651"/>
    </source>
</evidence>
<comment type="caution">
    <text evidence="8">The sequence shown here is derived from an EMBL/GenBank/DDBJ whole genome shotgun (WGS) entry which is preliminary data.</text>
</comment>
<accession>A0ABD3YCU3</accession>